<dbReference type="InterPro" id="IPR045074">
    <property type="entry name" value="GST_C_Tau"/>
</dbReference>
<gene>
    <name evidence="2" type="primary">LOC113741092</name>
</gene>
<name>A0A6P6XEC2_COFAR</name>
<accession>A0A6P6XEC2</accession>
<dbReference type="GeneID" id="113741092"/>
<dbReference type="GO" id="GO:0006749">
    <property type="term" value="P:glutathione metabolic process"/>
    <property type="evidence" value="ECO:0007669"/>
    <property type="project" value="InterPro"/>
</dbReference>
<reference evidence="2" key="2">
    <citation type="submission" date="2025-08" db="UniProtKB">
        <authorList>
            <consortium name="RefSeq"/>
        </authorList>
    </citation>
    <scope>IDENTIFICATION</scope>
    <source>
        <tissue evidence="2">Leaves</tissue>
    </source>
</reference>
<keyword evidence="1" id="KW-1185">Reference proteome</keyword>
<dbReference type="SUPFAM" id="SSF47616">
    <property type="entry name" value="GST C-terminal domain-like"/>
    <property type="match status" value="1"/>
</dbReference>
<proteinExistence type="predicted"/>
<sequence>MESQYANHSPFLNILMKSGQILQTISKLYEPENEGNEKIVEEVHEKIKILEDGVKEFYFPEGCPVDISAEKLGILDIMVFATFAGYKAQEQVLGVKVVDAEKTPLIYSWLQALNEVPVIKESAVPHDHLVGLFQFLT</sequence>
<dbReference type="Proteomes" id="UP001652660">
    <property type="component" value="Chromosome 4e"/>
</dbReference>
<dbReference type="Gene3D" id="1.20.1050.10">
    <property type="match status" value="1"/>
</dbReference>
<reference evidence="1" key="1">
    <citation type="journal article" date="2025" name="Foods">
        <title>Unveiling the Microbial Signatures of Arabica Coffee Cherries: Insights into Ripeness Specific Diversity, Functional Traits, and Implications for Quality and Safety.</title>
        <authorList>
            <consortium name="RefSeq"/>
            <person name="Tenea G.N."/>
            <person name="Cifuentes V."/>
            <person name="Reyes P."/>
            <person name="Cevallos-Vallejos M."/>
        </authorList>
    </citation>
    <scope>NUCLEOTIDE SEQUENCE [LARGE SCALE GENOMIC DNA]</scope>
</reference>
<organism evidence="1 2">
    <name type="scientific">Coffea arabica</name>
    <name type="common">Arabian coffee</name>
    <dbReference type="NCBI Taxonomy" id="13443"/>
    <lineage>
        <taxon>Eukaryota</taxon>
        <taxon>Viridiplantae</taxon>
        <taxon>Streptophyta</taxon>
        <taxon>Embryophyta</taxon>
        <taxon>Tracheophyta</taxon>
        <taxon>Spermatophyta</taxon>
        <taxon>Magnoliopsida</taxon>
        <taxon>eudicotyledons</taxon>
        <taxon>Gunneridae</taxon>
        <taxon>Pentapetalae</taxon>
        <taxon>asterids</taxon>
        <taxon>lamiids</taxon>
        <taxon>Gentianales</taxon>
        <taxon>Rubiaceae</taxon>
        <taxon>Ixoroideae</taxon>
        <taxon>Gardenieae complex</taxon>
        <taxon>Bertiereae - Coffeeae clade</taxon>
        <taxon>Coffeeae</taxon>
        <taxon>Coffea</taxon>
    </lineage>
</organism>
<dbReference type="CDD" id="cd03185">
    <property type="entry name" value="GST_C_Tau"/>
    <property type="match status" value="1"/>
</dbReference>
<dbReference type="OrthoDB" id="4951845at2759"/>
<evidence type="ECO:0000313" key="1">
    <source>
        <dbReference type="Proteomes" id="UP001652660"/>
    </source>
</evidence>
<dbReference type="AlphaFoldDB" id="A0A6P6XEC2"/>
<evidence type="ECO:0000313" key="2">
    <source>
        <dbReference type="RefSeq" id="XP_027124377.1"/>
    </source>
</evidence>
<dbReference type="RefSeq" id="XP_027124377.1">
    <property type="nucleotide sequence ID" value="XM_027268576.1"/>
</dbReference>
<dbReference type="InterPro" id="IPR036282">
    <property type="entry name" value="Glutathione-S-Trfase_C_sf"/>
</dbReference>
<protein>
    <submittedName>
        <fullName evidence="2">Glutathione S-transferase U10-like</fullName>
    </submittedName>
</protein>
<dbReference type="GO" id="GO:0004364">
    <property type="term" value="F:glutathione transferase activity"/>
    <property type="evidence" value="ECO:0007669"/>
    <property type="project" value="InterPro"/>
</dbReference>